<dbReference type="EMBL" id="JAENHM010000051">
    <property type="protein sequence ID" value="MBK1839076.1"/>
    <property type="molecule type" value="Genomic_DNA"/>
</dbReference>
<evidence type="ECO:0000313" key="1">
    <source>
        <dbReference type="EMBL" id="MBK1839076.1"/>
    </source>
</evidence>
<sequence length="157" mass="17569">MHSAILFLDEHPHCACGPDCPIEALRAEFNKAPVVETLRASSVLGAEDWARGEMLGSLCDMHEPPGTLFTADHRFVQIDNELMFSSHADADLWQLHWLATDTGVDLAVKLCQQVLDLPDAVFDEALKFPQGVEVAWDLCAELDRVRLRARTFLEQVQ</sequence>
<reference evidence="2" key="1">
    <citation type="submission" date="2021-01" db="EMBL/GenBank/DDBJ databases">
        <title>Genome public.</title>
        <authorList>
            <person name="Liu C."/>
            <person name="Sun Q."/>
        </authorList>
    </citation>
    <scope>NUCLEOTIDE SEQUENCE [LARGE SCALE GENOMIC DNA]</scope>
    <source>
        <strain evidence="2">YIM B02556</strain>
    </source>
</reference>
<dbReference type="RefSeq" id="WP_200194772.1">
    <property type="nucleotide sequence ID" value="NZ_JAENHM010000051.1"/>
</dbReference>
<accession>A0ABS1F6M6</accession>
<keyword evidence="2" id="KW-1185">Reference proteome</keyword>
<dbReference type="Proteomes" id="UP000652760">
    <property type="component" value="Unassembled WGS sequence"/>
</dbReference>
<comment type="caution">
    <text evidence="1">The sequence shown here is derived from an EMBL/GenBank/DDBJ whole genome shotgun (WGS) entry which is preliminary data.</text>
</comment>
<name>A0ABS1F6M6_9PROT</name>
<proteinExistence type="predicted"/>
<gene>
    <name evidence="1" type="ORF">JHL17_16820</name>
</gene>
<evidence type="ECO:0000313" key="2">
    <source>
        <dbReference type="Proteomes" id="UP000652760"/>
    </source>
</evidence>
<protein>
    <submittedName>
        <fullName evidence="1">Uncharacterized protein</fullName>
    </submittedName>
</protein>
<organism evidence="1 2">
    <name type="scientific">Azospirillum endophyticum</name>
    <dbReference type="NCBI Taxonomy" id="2800326"/>
    <lineage>
        <taxon>Bacteria</taxon>
        <taxon>Pseudomonadati</taxon>
        <taxon>Pseudomonadota</taxon>
        <taxon>Alphaproteobacteria</taxon>
        <taxon>Rhodospirillales</taxon>
        <taxon>Azospirillaceae</taxon>
        <taxon>Azospirillum</taxon>
    </lineage>
</organism>